<dbReference type="GO" id="GO:0003723">
    <property type="term" value="F:RNA binding"/>
    <property type="evidence" value="ECO:0007669"/>
    <property type="project" value="InterPro"/>
</dbReference>
<dbReference type="GO" id="GO:0008173">
    <property type="term" value="F:RNA methyltransferase activity"/>
    <property type="evidence" value="ECO:0007669"/>
    <property type="project" value="InterPro"/>
</dbReference>
<reference evidence="5 6" key="1">
    <citation type="submission" date="2019-08" db="EMBL/GenBank/DDBJ databases">
        <title>In-depth cultivation of the pig gut microbiome towards novel bacterial diversity and tailored functional studies.</title>
        <authorList>
            <person name="Wylensek D."/>
            <person name="Hitch T.C.A."/>
            <person name="Clavel T."/>
        </authorList>
    </citation>
    <scope>NUCLEOTIDE SEQUENCE [LARGE SCALE GENOMIC DNA]</scope>
    <source>
        <strain evidence="5 6">WCA-693-APC-5D-A</strain>
    </source>
</reference>
<dbReference type="Pfam" id="PF22435">
    <property type="entry name" value="MRM3-like_sub_bind"/>
    <property type="match status" value="1"/>
</dbReference>
<dbReference type="Proteomes" id="UP000433181">
    <property type="component" value="Unassembled WGS sequence"/>
</dbReference>
<evidence type="ECO:0000259" key="4">
    <source>
        <dbReference type="SMART" id="SM00967"/>
    </source>
</evidence>
<dbReference type="InterPro" id="IPR053888">
    <property type="entry name" value="MRM3-like_sub_bind"/>
</dbReference>
<sequence length="275" mass="29936">MLKNLERIESNANAKIKLVSKLHAHKYRKEESLFVAEGVRLVEMALAARWPMRFAFVSDNALKNPRVVKAVELLQDRECPVYQLDGDLYSKASDTVNGQGLLLVMGQRLFTWREVLSCPRGDAPLLAVLDGIQDPGNAGTIIRTADALGCTGVVCLEGTVDMFSDKVVRSSMGSIFNIPFLDNVSRSAFIDACHDNELNMIATALDKLALKHYLAEYNSPTAIVFGNEGNGISAEILEAASSKVYIPMSGKAESLNVASAAAIVLYEASRQRAIL</sequence>
<evidence type="ECO:0000256" key="3">
    <source>
        <dbReference type="ARBA" id="ARBA00022679"/>
    </source>
</evidence>
<dbReference type="CDD" id="cd18095">
    <property type="entry name" value="SpoU-like_rRNA-MTase"/>
    <property type="match status" value="1"/>
</dbReference>
<dbReference type="Pfam" id="PF00588">
    <property type="entry name" value="SpoU_methylase"/>
    <property type="match status" value="1"/>
</dbReference>
<dbReference type="InterPro" id="IPR013123">
    <property type="entry name" value="SpoU_subst-bd"/>
</dbReference>
<evidence type="ECO:0000313" key="6">
    <source>
        <dbReference type="Proteomes" id="UP000433181"/>
    </source>
</evidence>
<evidence type="ECO:0000256" key="1">
    <source>
        <dbReference type="ARBA" id="ARBA00007228"/>
    </source>
</evidence>
<keyword evidence="3 5" id="KW-0808">Transferase</keyword>
<dbReference type="Gene3D" id="3.30.1330.30">
    <property type="match status" value="1"/>
</dbReference>
<dbReference type="InterPro" id="IPR001537">
    <property type="entry name" value="SpoU_MeTrfase"/>
</dbReference>
<dbReference type="InterPro" id="IPR029064">
    <property type="entry name" value="Ribosomal_eL30-like_sf"/>
</dbReference>
<dbReference type="SUPFAM" id="SSF75217">
    <property type="entry name" value="alpha/beta knot"/>
    <property type="match status" value="1"/>
</dbReference>
<keyword evidence="2 5" id="KW-0489">Methyltransferase</keyword>
<dbReference type="PANTHER" id="PTHR43191:SF2">
    <property type="entry name" value="RRNA METHYLTRANSFERASE 3, MITOCHONDRIAL"/>
    <property type="match status" value="1"/>
</dbReference>
<evidence type="ECO:0000256" key="2">
    <source>
        <dbReference type="ARBA" id="ARBA00022603"/>
    </source>
</evidence>
<dbReference type="InterPro" id="IPR051259">
    <property type="entry name" value="rRNA_Methyltransferase"/>
</dbReference>
<protein>
    <submittedName>
        <fullName evidence="5">RNA methyltransferase</fullName>
    </submittedName>
</protein>
<gene>
    <name evidence="5" type="ORF">FYJ84_01115</name>
</gene>
<organism evidence="5 6">
    <name type="scientific">Anaerovibrio slackiae</name>
    <dbReference type="NCBI Taxonomy" id="2652309"/>
    <lineage>
        <taxon>Bacteria</taxon>
        <taxon>Bacillati</taxon>
        <taxon>Bacillota</taxon>
        <taxon>Negativicutes</taxon>
        <taxon>Selenomonadales</taxon>
        <taxon>Selenomonadaceae</taxon>
        <taxon>Anaerovibrio</taxon>
    </lineage>
</organism>
<comment type="similarity">
    <text evidence="1">Belongs to the class IV-like SAM-binding methyltransferase superfamily. RNA methyltransferase TrmH family.</text>
</comment>
<dbReference type="GO" id="GO:0006396">
    <property type="term" value="P:RNA processing"/>
    <property type="evidence" value="ECO:0007669"/>
    <property type="project" value="InterPro"/>
</dbReference>
<feature type="domain" description="RNA 2-O ribose methyltransferase substrate binding" evidence="4">
    <location>
        <begin position="35"/>
        <end position="111"/>
    </location>
</feature>
<dbReference type="SMART" id="SM00967">
    <property type="entry name" value="SpoU_sub_bind"/>
    <property type="match status" value="1"/>
</dbReference>
<dbReference type="GO" id="GO:0005737">
    <property type="term" value="C:cytoplasm"/>
    <property type="evidence" value="ECO:0007669"/>
    <property type="project" value="UniProtKB-ARBA"/>
</dbReference>
<keyword evidence="6" id="KW-1185">Reference proteome</keyword>
<dbReference type="SUPFAM" id="SSF55315">
    <property type="entry name" value="L30e-like"/>
    <property type="match status" value="1"/>
</dbReference>
<dbReference type="EMBL" id="VUNR01000002">
    <property type="protein sequence ID" value="MSU07599.1"/>
    <property type="molecule type" value="Genomic_DNA"/>
</dbReference>
<dbReference type="InterPro" id="IPR029028">
    <property type="entry name" value="Alpha/beta_knot_MTases"/>
</dbReference>
<accession>A0A6I2UCY0</accession>
<comment type="caution">
    <text evidence="5">The sequence shown here is derived from an EMBL/GenBank/DDBJ whole genome shotgun (WGS) entry which is preliminary data.</text>
</comment>
<evidence type="ECO:0000313" key="5">
    <source>
        <dbReference type="EMBL" id="MSU07599.1"/>
    </source>
</evidence>
<dbReference type="PANTHER" id="PTHR43191">
    <property type="entry name" value="RRNA METHYLTRANSFERASE 3"/>
    <property type="match status" value="1"/>
</dbReference>
<dbReference type="AlphaFoldDB" id="A0A6I2UCY0"/>
<name>A0A6I2UCY0_9FIRM</name>
<dbReference type="GO" id="GO:0032259">
    <property type="term" value="P:methylation"/>
    <property type="evidence" value="ECO:0007669"/>
    <property type="project" value="UniProtKB-KW"/>
</dbReference>
<proteinExistence type="inferred from homology"/>
<dbReference type="Gene3D" id="3.40.1280.10">
    <property type="match status" value="1"/>
</dbReference>
<dbReference type="InterPro" id="IPR029026">
    <property type="entry name" value="tRNA_m1G_MTases_N"/>
</dbReference>